<evidence type="ECO:0000313" key="2">
    <source>
        <dbReference type="EMBL" id="KAK3365541.1"/>
    </source>
</evidence>
<keyword evidence="3" id="KW-1185">Reference proteome</keyword>
<feature type="compositionally biased region" description="Polar residues" evidence="1">
    <location>
        <begin position="49"/>
        <end position="65"/>
    </location>
</feature>
<proteinExistence type="predicted"/>
<accession>A0AAE0JW56</accession>
<protein>
    <recommendedName>
        <fullName evidence="4">Glycosyltransferase family 25 protein</fullName>
    </recommendedName>
</protein>
<evidence type="ECO:0000256" key="1">
    <source>
        <dbReference type="SAM" id="MobiDB-lite"/>
    </source>
</evidence>
<reference evidence="2" key="2">
    <citation type="submission" date="2023-06" db="EMBL/GenBank/DDBJ databases">
        <authorList>
            <consortium name="Lawrence Berkeley National Laboratory"/>
            <person name="Haridas S."/>
            <person name="Hensen N."/>
            <person name="Bonometti L."/>
            <person name="Westerberg I."/>
            <person name="Brannstrom I.O."/>
            <person name="Guillou S."/>
            <person name="Cros-Aarteil S."/>
            <person name="Calhoun S."/>
            <person name="Kuo A."/>
            <person name="Mondo S."/>
            <person name="Pangilinan J."/>
            <person name="Riley R."/>
            <person name="Labutti K."/>
            <person name="Andreopoulos B."/>
            <person name="Lipzen A."/>
            <person name="Chen C."/>
            <person name="Yanf M."/>
            <person name="Daum C."/>
            <person name="Ng V."/>
            <person name="Clum A."/>
            <person name="Steindorff A."/>
            <person name="Ohm R."/>
            <person name="Martin F."/>
            <person name="Silar P."/>
            <person name="Natvig D."/>
            <person name="Lalanne C."/>
            <person name="Gautier V."/>
            <person name="Ament-Velasquez S.L."/>
            <person name="Kruys A."/>
            <person name="Hutchinson M.I."/>
            <person name="Powell A.J."/>
            <person name="Barry K."/>
            <person name="Miller A.N."/>
            <person name="Grigoriev I.V."/>
            <person name="Debuchy R."/>
            <person name="Gladieux P."/>
            <person name="Thoren M.H."/>
            <person name="Johannesson H."/>
        </authorList>
    </citation>
    <scope>NUCLEOTIDE SEQUENCE</scope>
    <source>
        <strain evidence="2">CBS 958.72</strain>
    </source>
</reference>
<organism evidence="2 3">
    <name type="scientific">Lasiosphaeria ovina</name>
    <dbReference type="NCBI Taxonomy" id="92902"/>
    <lineage>
        <taxon>Eukaryota</taxon>
        <taxon>Fungi</taxon>
        <taxon>Dikarya</taxon>
        <taxon>Ascomycota</taxon>
        <taxon>Pezizomycotina</taxon>
        <taxon>Sordariomycetes</taxon>
        <taxon>Sordariomycetidae</taxon>
        <taxon>Sordariales</taxon>
        <taxon>Lasiosphaeriaceae</taxon>
        <taxon>Lasiosphaeria</taxon>
    </lineage>
</organism>
<dbReference type="Proteomes" id="UP001287356">
    <property type="component" value="Unassembled WGS sequence"/>
</dbReference>
<gene>
    <name evidence="2" type="ORF">B0T24DRAFT_392356</name>
</gene>
<feature type="region of interest" description="Disordered" evidence="1">
    <location>
        <begin position="38"/>
        <end position="65"/>
    </location>
</feature>
<name>A0AAE0JW56_9PEZI</name>
<sequence length="432" mass="47814">MTTIPMLRLRSRYLVAVAIALFVVFRLWAYPSPDPWLPGPGQQHDHPQHSQPNGQPTAQQPSVLPVNSTLGFGRIYVVSKEDSPRRHSLLQAANVTELDFTIPIQPNWTESDLEGHTKIGRGSLLAWLGHLHSLREFLDSGAETALILEDDVDWDIRLRSLQAPLVASAVRTLLASTTPVSSLPSTPSTADFSTDVVADPAIDADADADANATRYPYGDPAAWDLLYLGHCGDYWHPIDVGFKDGHVRPSDLAARPHISFNDASLPDPKNLHPWTASLLENLGVAPHTRLVHKSVFPLCTFAYAVTRTSARRLLKELSLDGRGEDEPMAYDVAILISCRDSDDMRCYSVNPELFHHLPGKSMISGIDNHTNIPPVDDTGREQAELRHETPNINCGFWNGAFTFQNGDSRRLARLREEVGRKGRCLKSGRDLP</sequence>
<evidence type="ECO:0000313" key="3">
    <source>
        <dbReference type="Proteomes" id="UP001287356"/>
    </source>
</evidence>
<dbReference type="AlphaFoldDB" id="A0AAE0JW56"/>
<evidence type="ECO:0008006" key="4">
    <source>
        <dbReference type="Google" id="ProtNLM"/>
    </source>
</evidence>
<comment type="caution">
    <text evidence="2">The sequence shown here is derived from an EMBL/GenBank/DDBJ whole genome shotgun (WGS) entry which is preliminary data.</text>
</comment>
<dbReference type="EMBL" id="JAULSN010000008">
    <property type="protein sequence ID" value="KAK3365541.1"/>
    <property type="molecule type" value="Genomic_DNA"/>
</dbReference>
<reference evidence="2" key="1">
    <citation type="journal article" date="2023" name="Mol. Phylogenet. Evol.">
        <title>Genome-scale phylogeny and comparative genomics of the fungal order Sordariales.</title>
        <authorList>
            <person name="Hensen N."/>
            <person name="Bonometti L."/>
            <person name="Westerberg I."/>
            <person name="Brannstrom I.O."/>
            <person name="Guillou S."/>
            <person name="Cros-Aarteil S."/>
            <person name="Calhoun S."/>
            <person name="Haridas S."/>
            <person name="Kuo A."/>
            <person name="Mondo S."/>
            <person name="Pangilinan J."/>
            <person name="Riley R."/>
            <person name="LaButti K."/>
            <person name="Andreopoulos B."/>
            <person name="Lipzen A."/>
            <person name="Chen C."/>
            <person name="Yan M."/>
            <person name="Daum C."/>
            <person name="Ng V."/>
            <person name="Clum A."/>
            <person name="Steindorff A."/>
            <person name="Ohm R.A."/>
            <person name="Martin F."/>
            <person name="Silar P."/>
            <person name="Natvig D.O."/>
            <person name="Lalanne C."/>
            <person name="Gautier V."/>
            <person name="Ament-Velasquez S.L."/>
            <person name="Kruys A."/>
            <person name="Hutchinson M.I."/>
            <person name="Powell A.J."/>
            <person name="Barry K."/>
            <person name="Miller A.N."/>
            <person name="Grigoriev I.V."/>
            <person name="Debuchy R."/>
            <person name="Gladieux P."/>
            <person name="Hiltunen Thoren M."/>
            <person name="Johannesson H."/>
        </authorList>
    </citation>
    <scope>NUCLEOTIDE SEQUENCE</scope>
    <source>
        <strain evidence="2">CBS 958.72</strain>
    </source>
</reference>